<reference evidence="2" key="1">
    <citation type="submission" date="2016-03" db="EMBL/GenBank/DDBJ databases">
        <title>Updated assembly of Pseudogymnoascus destructans, the fungus causing white-nose syndrome of bats.</title>
        <authorList>
            <person name="Palmer J.M."/>
            <person name="Drees K.P."/>
            <person name="Foster J.T."/>
            <person name="Lindner D.L."/>
        </authorList>
    </citation>
    <scope>NUCLEOTIDE SEQUENCE [LARGE SCALE GENOMIC DNA]</scope>
    <source>
        <strain evidence="2">20631-21</strain>
    </source>
</reference>
<feature type="region of interest" description="Disordered" evidence="1">
    <location>
        <begin position="1"/>
        <end position="27"/>
    </location>
</feature>
<gene>
    <name evidence="2" type="ORF">VC83_06058</name>
</gene>
<dbReference type="EMBL" id="KV441395">
    <property type="protein sequence ID" value="OAF58970.1"/>
    <property type="molecule type" value="Genomic_DNA"/>
</dbReference>
<name>A0A177AB48_9PEZI</name>
<evidence type="ECO:0000313" key="2">
    <source>
        <dbReference type="EMBL" id="OAF58970.1"/>
    </source>
</evidence>
<dbReference type="VEuPathDB" id="FungiDB:GMDG_08917"/>
<protein>
    <submittedName>
        <fullName evidence="2">Uncharacterized protein</fullName>
    </submittedName>
</protein>
<accession>A0A177AB48</accession>
<evidence type="ECO:0000256" key="1">
    <source>
        <dbReference type="SAM" id="MobiDB-lite"/>
    </source>
</evidence>
<sequence>MSINSFLNPIEEQEEEDITGGGTKTQEELEDRLLQEVIQDELGSHEAQDDDEDEVQAEQPTYSLQAASNALQVLIGFTESREDMQTSYLRLFERFEGQLEELKRNGYSQGTLDSWIT</sequence>
<dbReference type="GeneID" id="36289120"/>
<organism evidence="2">
    <name type="scientific">Pseudogymnoascus destructans</name>
    <dbReference type="NCBI Taxonomy" id="655981"/>
    <lineage>
        <taxon>Eukaryota</taxon>
        <taxon>Fungi</taxon>
        <taxon>Dikarya</taxon>
        <taxon>Ascomycota</taxon>
        <taxon>Pezizomycotina</taxon>
        <taxon>Leotiomycetes</taxon>
        <taxon>Thelebolales</taxon>
        <taxon>Thelebolaceae</taxon>
        <taxon>Pseudogymnoascus</taxon>
    </lineage>
</organism>
<proteinExistence type="predicted"/>
<dbReference type="AlphaFoldDB" id="A0A177AB48"/>
<dbReference type="Proteomes" id="UP000077154">
    <property type="component" value="Unassembled WGS sequence"/>
</dbReference>
<dbReference type="RefSeq" id="XP_024324254.1">
    <property type="nucleotide sequence ID" value="XM_024469664.1"/>
</dbReference>
<feature type="region of interest" description="Disordered" evidence="1">
    <location>
        <begin position="39"/>
        <end position="58"/>
    </location>
</feature>